<evidence type="ECO:0000256" key="2">
    <source>
        <dbReference type="ARBA" id="ARBA00023015"/>
    </source>
</evidence>
<dbReference type="AlphaFoldDB" id="A0A2Z4RDI0"/>
<reference evidence="7 8" key="1">
    <citation type="submission" date="2018-05" db="EMBL/GenBank/DDBJ databases">
        <title>Whole genome sequence of Pseudomonas putida JBC17.</title>
        <authorList>
            <person name="Lee Y.H."/>
            <person name="David K."/>
        </authorList>
    </citation>
    <scope>NUCLEOTIDE SEQUENCE [LARGE SCALE GENOMIC DNA]</scope>
    <source>
        <strain evidence="7 8">JBC17</strain>
    </source>
</reference>
<dbReference type="OrthoDB" id="5293556at2"/>
<protein>
    <submittedName>
        <fullName evidence="7">TetR family transcriptional regulator</fullName>
    </submittedName>
</protein>
<dbReference type="PANTHER" id="PTHR30055:SF226">
    <property type="entry name" value="HTH-TYPE TRANSCRIPTIONAL REGULATOR PKSA"/>
    <property type="match status" value="1"/>
</dbReference>
<dbReference type="Pfam" id="PF13977">
    <property type="entry name" value="TetR_C_6"/>
    <property type="match status" value="1"/>
</dbReference>
<dbReference type="PRINTS" id="PR00455">
    <property type="entry name" value="HTHTETR"/>
</dbReference>
<dbReference type="SUPFAM" id="SSF46689">
    <property type="entry name" value="Homeodomain-like"/>
    <property type="match status" value="1"/>
</dbReference>
<dbReference type="SUPFAM" id="SSF48498">
    <property type="entry name" value="Tetracyclin repressor-like, C-terminal domain"/>
    <property type="match status" value="1"/>
</dbReference>
<dbReference type="InterPro" id="IPR050109">
    <property type="entry name" value="HTH-type_TetR-like_transc_reg"/>
</dbReference>
<keyword evidence="4" id="KW-0804">Transcription</keyword>
<feature type="domain" description="HTH tetR-type" evidence="6">
    <location>
        <begin position="21"/>
        <end position="81"/>
    </location>
</feature>
<dbReference type="InterPro" id="IPR009057">
    <property type="entry name" value="Homeodomain-like_sf"/>
</dbReference>
<dbReference type="GO" id="GO:0000976">
    <property type="term" value="F:transcription cis-regulatory region binding"/>
    <property type="evidence" value="ECO:0007669"/>
    <property type="project" value="TreeGrafter"/>
</dbReference>
<evidence type="ECO:0000256" key="5">
    <source>
        <dbReference type="PROSITE-ProRule" id="PRU00335"/>
    </source>
</evidence>
<evidence type="ECO:0000313" key="7">
    <source>
        <dbReference type="EMBL" id="AWY38987.1"/>
    </source>
</evidence>
<name>A0A2Z4RDI0_PSEPU</name>
<dbReference type="InterPro" id="IPR001647">
    <property type="entry name" value="HTH_TetR"/>
</dbReference>
<organism evidence="7 8">
    <name type="scientific">Pseudomonas putida</name>
    <name type="common">Arthrobacter siderocapsulatus</name>
    <dbReference type="NCBI Taxonomy" id="303"/>
    <lineage>
        <taxon>Bacteria</taxon>
        <taxon>Pseudomonadati</taxon>
        <taxon>Pseudomonadota</taxon>
        <taxon>Gammaproteobacteria</taxon>
        <taxon>Pseudomonadales</taxon>
        <taxon>Pseudomonadaceae</taxon>
        <taxon>Pseudomonas</taxon>
    </lineage>
</organism>
<keyword evidence="2" id="KW-0805">Transcription regulation</keyword>
<dbReference type="EMBL" id="CP029693">
    <property type="protein sequence ID" value="AWY38987.1"/>
    <property type="molecule type" value="Genomic_DNA"/>
</dbReference>
<dbReference type="RefSeq" id="WP_110962804.1">
    <property type="nucleotide sequence ID" value="NZ_CP029693.1"/>
</dbReference>
<evidence type="ECO:0000256" key="3">
    <source>
        <dbReference type="ARBA" id="ARBA00023125"/>
    </source>
</evidence>
<evidence type="ECO:0000256" key="1">
    <source>
        <dbReference type="ARBA" id="ARBA00022491"/>
    </source>
</evidence>
<dbReference type="Pfam" id="PF00440">
    <property type="entry name" value="TetR_N"/>
    <property type="match status" value="1"/>
</dbReference>
<dbReference type="InterPro" id="IPR036271">
    <property type="entry name" value="Tet_transcr_reg_TetR-rel_C_sf"/>
</dbReference>
<evidence type="ECO:0000259" key="6">
    <source>
        <dbReference type="PROSITE" id="PS50977"/>
    </source>
</evidence>
<dbReference type="PROSITE" id="PS50977">
    <property type="entry name" value="HTH_TETR_2"/>
    <property type="match status" value="1"/>
</dbReference>
<evidence type="ECO:0000313" key="8">
    <source>
        <dbReference type="Proteomes" id="UP000250299"/>
    </source>
</evidence>
<dbReference type="Gene3D" id="1.10.357.10">
    <property type="entry name" value="Tetracycline Repressor, domain 2"/>
    <property type="match status" value="1"/>
</dbReference>
<evidence type="ECO:0000256" key="4">
    <source>
        <dbReference type="ARBA" id="ARBA00023163"/>
    </source>
</evidence>
<dbReference type="PANTHER" id="PTHR30055">
    <property type="entry name" value="HTH-TYPE TRANSCRIPTIONAL REGULATOR RUTR"/>
    <property type="match status" value="1"/>
</dbReference>
<keyword evidence="3 5" id="KW-0238">DNA-binding</keyword>
<gene>
    <name evidence="7" type="ORF">DKY63_03275</name>
</gene>
<sequence>MEPVEKPAQPTARRTQLERRAEAEQRLLIAARQIVARKGWVGMTLSEVGEEAGYSRGLATHHFGNKAGLLRALASFVNATFMELVQARSPQWRPGLDALKGFVGIYLSRPDGDWVNTRALLALLSEAVTQDSETVQILAEYNHSVMEHLAGYIREGIETGEIRAKVDPLASALLILGTLRGMMLQFLLDPAGIDLKLLRTQLLTFIEHALASVPPAQG</sequence>
<accession>A0A2Z4RDI0</accession>
<dbReference type="Proteomes" id="UP000250299">
    <property type="component" value="Chromosome"/>
</dbReference>
<dbReference type="InterPro" id="IPR039538">
    <property type="entry name" value="BetI_C"/>
</dbReference>
<feature type="DNA-binding region" description="H-T-H motif" evidence="5">
    <location>
        <begin position="44"/>
        <end position="63"/>
    </location>
</feature>
<proteinExistence type="predicted"/>
<keyword evidence="1" id="KW-0678">Repressor</keyword>
<dbReference type="GO" id="GO:0003700">
    <property type="term" value="F:DNA-binding transcription factor activity"/>
    <property type="evidence" value="ECO:0007669"/>
    <property type="project" value="TreeGrafter"/>
</dbReference>